<accession>A0A8J5V8Q2</accession>
<evidence type="ECO:0000313" key="3">
    <source>
        <dbReference type="EMBL" id="KAG8054615.1"/>
    </source>
</evidence>
<dbReference type="GO" id="GO:0051011">
    <property type="term" value="F:microtubule minus-end binding"/>
    <property type="evidence" value="ECO:0007669"/>
    <property type="project" value="InterPro"/>
</dbReference>
<evidence type="ECO:0000256" key="2">
    <source>
        <dbReference type="SAM" id="MobiDB-lite"/>
    </source>
</evidence>
<evidence type="ECO:0000256" key="1">
    <source>
        <dbReference type="SAM" id="Coils"/>
    </source>
</evidence>
<proteinExistence type="predicted"/>
<gene>
    <name evidence="3" type="ORF">GUJ93_ZPchr0001g31560</name>
</gene>
<feature type="coiled-coil region" evidence="1">
    <location>
        <begin position="160"/>
        <end position="187"/>
    </location>
</feature>
<feature type="compositionally biased region" description="Gly residues" evidence="2">
    <location>
        <begin position="20"/>
        <end position="32"/>
    </location>
</feature>
<keyword evidence="4" id="KW-1185">Reference proteome</keyword>
<keyword evidence="1" id="KW-0175">Coiled coil</keyword>
<dbReference type="Pfam" id="PF06694">
    <property type="entry name" value="Plant_NMP1"/>
    <property type="match status" value="1"/>
</dbReference>
<dbReference type="AlphaFoldDB" id="A0A8J5V8Q2"/>
<feature type="region of interest" description="Disordered" evidence="2">
    <location>
        <begin position="18"/>
        <end position="37"/>
    </location>
</feature>
<dbReference type="Proteomes" id="UP000729402">
    <property type="component" value="Unassembled WGS sequence"/>
</dbReference>
<dbReference type="InterPro" id="IPR010604">
    <property type="entry name" value="Plant_AUG7"/>
</dbReference>
<reference evidence="3" key="1">
    <citation type="journal article" date="2021" name="bioRxiv">
        <title>Whole Genome Assembly and Annotation of Northern Wild Rice, Zizania palustris L., Supports a Whole Genome Duplication in the Zizania Genus.</title>
        <authorList>
            <person name="Haas M."/>
            <person name="Kono T."/>
            <person name="Macchietto M."/>
            <person name="Millas R."/>
            <person name="McGilp L."/>
            <person name="Shao M."/>
            <person name="Duquette J."/>
            <person name="Hirsch C.N."/>
            <person name="Kimball J."/>
        </authorList>
    </citation>
    <scope>NUCLEOTIDE SEQUENCE</scope>
    <source>
        <tissue evidence="3">Fresh leaf tissue</tissue>
    </source>
</reference>
<protein>
    <submittedName>
        <fullName evidence="3">Uncharacterized protein</fullName>
    </submittedName>
</protein>
<dbReference type="EMBL" id="JAAALK010000288">
    <property type="protein sequence ID" value="KAG8054615.1"/>
    <property type="molecule type" value="Genomic_DNA"/>
</dbReference>
<name>A0A8J5V8Q2_ZIZPA</name>
<reference evidence="3" key="2">
    <citation type="submission" date="2021-02" db="EMBL/GenBank/DDBJ databases">
        <authorList>
            <person name="Kimball J.A."/>
            <person name="Haas M.W."/>
            <person name="Macchietto M."/>
            <person name="Kono T."/>
            <person name="Duquette J."/>
            <person name="Shao M."/>
        </authorList>
    </citation>
    <scope>NUCLEOTIDE SEQUENCE</scope>
    <source>
        <tissue evidence="3">Fresh leaf tissue</tissue>
    </source>
</reference>
<organism evidence="3 4">
    <name type="scientific">Zizania palustris</name>
    <name type="common">Northern wild rice</name>
    <dbReference type="NCBI Taxonomy" id="103762"/>
    <lineage>
        <taxon>Eukaryota</taxon>
        <taxon>Viridiplantae</taxon>
        <taxon>Streptophyta</taxon>
        <taxon>Embryophyta</taxon>
        <taxon>Tracheophyta</taxon>
        <taxon>Spermatophyta</taxon>
        <taxon>Magnoliopsida</taxon>
        <taxon>Liliopsida</taxon>
        <taxon>Poales</taxon>
        <taxon>Poaceae</taxon>
        <taxon>BOP clade</taxon>
        <taxon>Oryzoideae</taxon>
        <taxon>Oryzeae</taxon>
        <taxon>Zizaniinae</taxon>
        <taxon>Zizania</taxon>
    </lineage>
</organism>
<evidence type="ECO:0000313" key="4">
    <source>
        <dbReference type="Proteomes" id="UP000729402"/>
    </source>
</evidence>
<sequence length="226" mass="24369">MRERDWATLMCIELADQRGSRGGGGRGRPAKGGGDDYHGARAAEAMTVAAGAAELMSGNYQAQEMSTMVSALARVVAGGDPWAAAAAEVPAWAAYGGGGVHEKRWEEQAMCGHACTSWGAPRPRRHWSLQIRSANIGILLVQTFRYGLEPTYNNKHQPDIAELELKLSDYTKKMSNLQQLVQELASKFLGNLRSLRDSYTAMAAGSLSASNEPSSVTKLSQTVNLR</sequence>
<comment type="caution">
    <text evidence="3">The sequence shown here is derived from an EMBL/GenBank/DDBJ whole genome shotgun (WGS) entry which is preliminary data.</text>
</comment>